<feature type="compositionally biased region" description="Basic and acidic residues" evidence="2">
    <location>
        <begin position="742"/>
        <end position="752"/>
    </location>
</feature>
<dbReference type="Proteomes" id="UP000008227">
    <property type="component" value="Chromosome 12"/>
</dbReference>
<dbReference type="PaxDb" id="9823-ENSSSCP00000020785"/>
<dbReference type="GO" id="GO:0034451">
    <property type="term" value="C:centriolar satellite"/>
    <property type="evidence" value="ECO:0000318"/>
    <property type="project" value="GO_Central"/>
</dbReference>
<evidence type="ECO:0000313" key="5">
    <source>
        <dbReference type="VGNC" id="VGNC:86302"/>
    </source>
</evidence>
<reference evidence="3" key="4">
    <citation type="submission" date="2025-09" db="UniProtKB">
        <authorList>
            <consortium name="Ensembl"/>
        </authorList>
    </citation>
    <scope>IDENTIFICATION</scope>
</reference>
<dbReference type="GO" id="GO:0005876">
    <property type="term" value="C:spindle microtubule"/>
    <property type="evidence" value="ECO:0000318"/>
    <property type="project" value="GO_Central"/>
</dbReference>
<feature type="coiled-coil region" evidence="1">
    <location>
        <begin position="387"/>
        <end position="503"/>
    </location>
</feature>
<proteinExistence type="predicted"/>
<sequence>MATRRDQRLLAAGVPAAEMPPPPGPQDQALDALLARKEEEWRALQARRWQVQEAALQDAQRQLEEAQAKLRRLQEDFVYNLQVLEERDRELERYDAAFARARGLEEARQAEVSELQIEVAKLRQALAREARRLEDAQQQQEQRLREHRLELERVHSDRNSELDQQQEQYRNLKWKLERRLEELDGELALQRQELLQEFESEMQKREHGFRLQADSMSNVVRAHELKVKLLNKELAALREAGAQAAESLQSTEAARAELAGQLQRKELELRDLAAVKDARIKDLEGTLRWARVTRKKEEETLRRKHEELDRLARERDAALAAAESAHEEQLRAAEARALELQARCEGLEVQLRRAEWGQTAASRERDATIDKLREDASALKSAWDAEVARLSREMTAQDLQVQSLREKEGELKAQLARCQQDVGRYKQQLSLAAEREQSLEREKVQLELDWQRRCDGVEREQYQRSEDLIQGLTAARDQAAAKLQEAERVLHEQDVVLKAVTRERDQALQALRTHGPRPEEAQTLLRPREEETGTGSPALSVQQLQEQNASLRSVIAQMRQEMETLSDQMLPPARLGAGAPEATQDPKAAADPTVPGYVLALEAEMRHLKHKFKTLEEHLEVSEPWKTPSSCAGAQPGVPASADAAGESLSSGTAAELRQTCHPEPSGARSGGCPFPCRWDHARVLQEPLDVDTVQRELPHELDQMHLEVLQLRRQVAELEQHLGAARKEGGDTLDTAGLGAEDSKNAKKEGVSECSGKSQARLAQTVHRRDARPGCAQRGISTVTCKPAPRRENRSPRPRLAQEFQEASGRHSQGSSSLASSSLQDTWRLLDLGSSPSGLTSQDDSPAEHPAPPVAYSLQHPEGSPLRPQMVFAMEGMKMDTQARGKPARQLRARPARPKGCQRPPKIRNYNAKD</sequence>
<reference evidence="3" key="2">
    <citation type="journal article" date="2020" name="Gigascience">
        <title>An improved pig reference genome sequence to enable pig genetics and genomics research.</title>
        <authorList>
            <person name="Warr A."/>
            <person name="Affara N."/>
            <person name="Aken B."/>
            <person name="Beiki H."/>
            <person name="Bickhart D.M."/>
            <person name="Billis K."/>
            <person name="Chow W."/>
            <person name="Eory L."/>
            <person name="Finlayson H.A."/>
            <person name="Flicek P."/>
            <person name="Giron C.G."/>
            <person name="Griffin D.K."/>
            <person name="Hall R."/>
            <person name="Hannum G."/>
            <person name="Hourlier T."/>
            <person name="Howe K."/>
            <person name="Hume D.A."/>
            <person name="Izuogu O."/>
            <person name="Kim K."/>
            <person name="Koren S."/>
            <person name="Liu H."/>
            <person name="Manchanda N."/>
            <person name="Martin F.J."/>
            <person name="Nonneman D.J."/>
            <person name="O'Connor R.E."/>
            <person name="Phillippy A.M."/>
            <person name="Rohrer G.A."/>
            <person name="Rosen B.D."/>
            <person name="Rund L.A."/>
            <person name="Sargent C.A."/>
            <person name="Schook L.B."/>
            <person name="Schroeder S.G."/>
            <person name="Schwartz A.S."/>
            <person name="Skinner B.M."/>
            <person name="Talbot R."/>
            <person name="Tseng E."/>
            <person name="Tuggle C.K."/>
            <person name="Watson M."/>
            <person name="Smith T.P.L."/>
            <person name="Archibald A.L."/>
        </authorList>
    </citation>
    <scope>NUCLEOTIDE SEQUENCE [LARGE SCALE GENOMIC DNA]</scope>
    <source>
        <strain evidence="3">Duroc</strain>
    </source>
</reference>
<feature type="region of interest" description="Disordered" evidence="2">
    <location>
        <begin position="881"/>
        <end position="915"/>
    </location>
</feature>
<gene>
    <name evidence="3 5" type="primary">CCDC57</name>
</gene>
<dbReference type="VGNC" id="VGNC:86302">
    <property type="gene designation" value="CCDC57"/>
</dbReference>
<reference evidence="3" key="3">
    <citation type="submission" date="2025-08" db="UniProtKB">
        <authorList>
            <consortium name="Ensembl"/>
        </authorList>
    </citation>
    <scope>IDENTIFICATION</scope>
</reference>
<organism evidence="3 4">
    <name type="scientific">Sus scrofa</name>
    <name type="common">Pig</name>
    <dbReference type="NCBI Taxonomy" id="9823"/>
    <lineage>
        <taxon>Eukaryota</taxon>
        <taxon>Metazoa</taxon>
        <taxon>Chordata</taxon>
        <taxon>Craniata</taxon>
        <taxon>Vertebrata</taxon>
        <taxon>Euteleostomi</taxon>
        <taxon>Mammalia</taxon>
        <taxon>Eutheria</taxon>
        <taxon>Laurasiatheria</taxon>
        <taxon>Artiodactyla</taxon>
        <taxon>Suina</taxon>
        <taxon>Suidae</taxon>
        <taxon>Sus</taxon>
    </lineage>
</organism>
<evidence type="ECO:0000256" key="2">
    <source>
        <dbReference type="SAM" id="MobiDB-lite"/>
    </source>
</evidence>
<feature type="region of interest" description="Disordered" evidence="2">
    <location>
        <begin position="626"/>
        <end position="671"/>
    </location>
</feature>
<dbReference type="InterPro" id="IPR042481">
    <property type="entry name" value="CCDC57"/>
</dbReference>
<feature type="compositionally biased region" description="Polar residues" evidence="2">
    <location>
        <begin position="533"/>
        <end position="542"/>
    </location>
</feature>
<feature type="compositionally biased region" description="Basic and acidic residues" evidence="2">
    <location>
        <begin position="516"/>
        <end position="531"/>
    </location>
</feature>
<evidence type="ECO:0000313" key="4">
    <source>
        <dbReference type="Proteomes" id="UP000008227"/>
    </source>
</evidence>
<dbReference type="PANTHER" id="PTHR46725">
    <property type="entry name" value="COILED-COIL DOMAIN-CONTAINING PROTEIN 57"/>
    <property type="match status" value="1"/>
</dbReference>
<dbReference type="GO" id="GO:0007099">
    <property type="term" value="P:centriole replication"/>
    <property type="evidence" value="ECO:0000318"/>
    <property type="project" value="GO_Central"/>
</dbReference>
<dbReference type="Ensembl" id="ENSSSCT00000053915.3">
    <property type="protein sequence ID" value="ENSSSCP00000043674.3"/>
    <property type="gene ID" value="ENSSSCG00000029553.4"/>
</dbReference>
<evidence type="ECO:0000256" key="1">
    <source>
        <dbReference type="SAM" id="Coils"/>
    </source>
</evidence>
<name>A0A287AIG5_PIG</name>
<evidence type="ECO:0000313" key="3">
    <source>
        <dbReference type="Ensembl" id="ENSSSCP00000043674.3"/>
    </source>
</evidence>
<feature type="coiled-coil region" evidence="1">
    <location>
        <begin position="105"/>
        <end position="193"/>
    </location>
</feature>
<dbReference type="AlphaFoldDB" id="A0A287AIG5"/>
<dbReference type="GO" id="GO:0060271">
    <property type="term" value="P:cilium assembly"/>
    <property type="evidence" value="ECO:0000318"/>
    <property type="project" value="GO_Central"/>
</dbReference>
<feature type="compositionally biased region" description="Polar residues" evidence="2">
    <location>
        <begin position="835"/>
        <end position="845"/>
    </location>
</feature>
<dbReference type="GO" id="GO:0045931">
    <property type="term" value="P:positive regulation of mitotic cell cycle"/>
    <property type="evidence" value="ECO:0000318"/>
    <property type="project" value="GO_Central"/>
</dbReference>
<feature type="coiled-coil region" evidence="1">
    <location>
        <begin position="220"/>
        <end position="350"/>
    </location>
</feature>
<keyword evidence="4" id="KW-1185">Reference proteome</keyword>
<reference evidence="4" key="1">
    <citation type="submission" date="2009-11" db="EMBL/GenBank/DDBJ databases">
        <authorList>
            <consortium name="Porcine genome sequencing project"/>
        </authorList>
    </citation>
    <scope>NUCLEOTIDE SEQUENCE [LARGE SCALE GENOMIC DNA]</scope>
    <source>
        <strain evidence="4">Duroc</strain>
    </source>
</reference>
<feature type="region of interest" description="Disordered" evidence="2">
    <location>
        <begin position="727"/>
        <end position="867"/>
    </location>
</feature>
<dbReference type="Bgee" id="ENSSSCG00000029553">
    <property type="expression patterns" value="Expressed in oocyte and 28 other cell types or tissues"/>
</dbReference>
<keyword evidence="1" id="KW-0175">Coiled coil</keyword>
<feature type="region of interest" description="Disordered" evidence="2">
    <location>
        <begin position="1"/>
        <end position="27"/>
    </location>
</feature>
<accession>A0A287AIG5</accession>
<dbReference type="GO" id="GO:0007020">
    <property type="term" value="P:microtubule nucleation"/>
    <property type="evidence" value="ECO:0000318"/>
    <property type="project" value="GO_Central"/>
</dbReference>
<feature type="region of interest" description="Disordered" evidence="2">
    <location>
        <begin position="571"/>
        <end position="591"/>
    </location>
</feature>
<feature type="compositionally biased region" description="Low complexity" evidence="2">
    <location>
        <begin position="811"/>
        <end position="825"/>
    </location>
</feature>
<dbReference type="GeneTree" id="ENSGT00940000153251"/>
<feature type="coiled-coil region" evidence="1">
    <location>
        <begin position="49"/>
        <end position="76"/>
    </location>
</feature>
<feature type="compositionally biased region" description="Basic residues" evidence="2">
    <location>
        <begin position="887"/>
        <end position="898"/>
    </location>
</feature>
<dbReference type="FunCoup" id="A0A287AIG5">
    <property type="interactions" value="263"/>
</dbReference>
<protein>
    <submittedName>
        <fullName evidence="3">Coiled-coil domain containing 57</fullName>
    </submittedName>
</protein>
<dbReference type="GO" id="GO:0005814">
    <property type="term" value="C:centriole"/>
    <property type="evidence" value="ECO:0000318"/>
    <property type="project" value="GO_Central"/>
</dbReference>
<dbReference type="InParanoid" id="A0A287AIG5"/>
<feature type="region of interest" description="Disordered" evidence="2">
    <location>
        <begin position="510"/>
        <end position="542"/>
    </location>
</feature>
<dbReference type="PANTHER" id="PTHR46725:SF1">
    <property type="entry name" value="COILED-COIL DOMAIN-CONTAINING PROTEIN 57"/>
    <property type="match status" value="1"/>
</dbReference>